<protein>
    <recommendedName>
        <fullName evidence="2">Retroviral polymerase SH3-like domain-containing protein</fullName>
    </recommendedName>
</protein>
<dbReference type="OrthoDB" id="1751476at2759"/>
<name>A0A9Q3BLE0_9BASI</name>
<dbReference type="EMBL" id="AVOT02001743">
    <property type="protein sequence ID" value="MBW0467999.1"/>
    <property type="molecule type" value="Genomic_DNA"/>
</dbReference>
<accession>A0A9Q3BLE0</accession>
<feature type="region of interest" description="Disordered" evidence="1">
    <location>
        <begin position="121"/>
        <end position="151"/>
    </location>
</feature>
<organism evidence="3 4">
    <name type="scientific">Austropuccinia psidii MF-1</name>
    <dbReference type="NCBI Taxonomy" id="1389203"/>
    <lineage>
        <taxon>Eukaryota</taxon>
        <taxon>Fungi</taxon>
        <taxon>Dikarya</taxon>
        <taxon>Basidiomycota</taxon>
        <taxon>Pucciniomycotina</taxon>
        <taxon>Pucciniomycetes</taxon>
        <taxon>Pucciniales</taxon>
        <taxon>Sphaerophragmiaceae</taxon>
        <taxon>Austropuccinia</taxon>
    </lineage>
</organism>
<evidence type="ECO:0000313" key="4">
    <source>
        <dbReference type="Proteomes" id="UP000765509"/>
    </source>
</evidence>
<dbReference type="AlphaFoldDB" id="A0A9Q3BLE0"/>
<dbReference type="InterPro" id="IPR057670">
    <property type="entry name" value="SH3_retrovirus"/>
</dbReference>
<dbReference type="Pfam" id="PF25597">
    <property type="entry name" value="SH3_retrovirus"/>
    <property type="match status" value="1"/>
</dbReference>
<proteinExistence type="predicted"/>
<keyword evidence="4" id="KW-1185">Reference proteome</keyword>
<reference evidence="3" key="1">
    <citation type="submission" date="2021-03" db="EMBL/GenBank/DDBJ databases">
        <title>Draft genome sequence of rust myrtle Austropuccinia psidii MF-1, a brazilian biotype.</title>
        <authorList>
            <person name="Quecine M.C."/>
            <person name="Pachon D.M.R."/>
            <person name="Bonatelli M.L."/>
            <person name="Correr F.H."/>
            <person name="Franceschini L.M."/>
            <person name="Leite T.F."/>
            <person name="Margarido G.R.A."/>
            <person name="Almeida C.A."/>
            <person name="Ferrarezi J.A."/>
            <person name="Labate C.A."/>
        </authorList>
    </citation>
    <scope>NUCLEOTIDE SEQUENCE</scope>
    <source>
        <strain evidence="3">MF-1</strain>
    </source>
</reference>
<comment type="caution">
    <text evidence="3">The sequence shown here is derived from an EMBL/GenBank/DDBJ whole genome shotgun (WGS) entry which is preliminary data.</text>
</comment>
<evidence type="ECO:0000256" key="1">
    <source>
        <dbReference type="SAM" id="MobiDB-lite"/>
    </source>
</evidence>
<evidence type="ECO:0000259" key="2">
    <source>
        <dbReference type="Pfam" id="PF25597"/>
    </source>
</evidence>
<gene>
    <name evidence="3" type="ORF">O181_007714</name>
</gene>
<feature type="domain" description="Retroviral polymerase SH3-like" evidence="2">
    <location>
        <begin position="38"/>
        <end position="98"/>
    </location>
</feature>
<dbReference type="Proteomes" id="UP000765509">
    <property type="component" value="Unassembled WGS sequence"/>
</dbReference>
<sequence>MLLSNLIPTPSRHNFSPYASWTGNSPRIKKLQIFEFQAVVLIQQSLRDWKLRESGCRSIFLGYKIEISAYWVLWIKDSKVLVSKHVLFDESFFPFLLNNKPNDSPLIIPSTFKPKEGLVDEVQPSSDGCLPGAQEAVDELCPPESPSSNRD</sequence>
<evidence type="ECO:0000313" key="3">
    <source>
        <dbReference type="EMBL" id="MBW0467999.1"/>
    </source>
</evidence>